<dbReference type="EMBL" id="CADCXU010009752">
    <property type="protein sequence ID" value="CAB0000655.1"/>
    <property type="molecule type" value="Genomic_DNA"/>
</dbReference>
<keyword evidence="2" id="KW-1185">Reference proteome</keyword>
<organism evidence="1 2">
    <name type="scientific">Nesidiocoris tenuis</name>
    <dbReference type="NCBI Taxonomy" id="355587"/>
    <lineage>
        <taxon>Eukaryota</taxon>
        <taxon>Metazoa</taxon>
        <taxon>Ecdysozoa</taxon>
        <taxon>Arthropoda</taxon>
        <taxon>Hexapoda</taxon>
        <taxon>Insecta</taxon>
        <taxon>Pterygota</taxon>
        <taxon>Neoptera</taxon>
        <taxon>Paraneoptera</taxon>
        <taxon>Hemiptera</taxon>
        <taxon>Heteroptera</taxon>
        <taxon>Panheteroptera</taxon>
        <taxon>Cimicomorpha</taxon>
        <taxon>Miridae</taxon>
        <taxon>Dicyphina</taxon>
        <taxon>Nesidiocoris</taxon>
    </lineage>
</organism>
<gene>
    <name evidence="1" type="ORF">NTEN_LOCUS6442</name>
</gene>
<dbReference type="Proteomes" id="UP000479000">
    <property type="component" value="Unassembled WGS sequence"/>
</dbReference>
<reference evidence="1 2" key="1">
    <citation type="submission" date="2020-02" db="EMBL/GenBank/DDBJ databases">
        <authorList>
            <person name="Ferguson B K."/>
        </authorList>
    </citation>
    <scope>NUCLEOTIDE SEQUENCE [LARGE SCALE GENOMIC DNA]</scope>
</reference>
<accession>A0A6H5GDF8</accession>
<protein>
    <submittedName>
        <fullName evidence="1">Uncharacterized protein</fullName>
    </submittedName>
</protein>
<evidence type="ECO:0000313" key="1">
    <source>
        <dbReference type="EMBL" id="CAB0000655.1"/>
    </source>
</evidence>
<evidence type="ECO:0000313" key="2">
    <source>
        <dbReference type="Proteomes" id="UP000479000"/>
    </source>
</evidence>
<name>A0A6H5GDF8_9HEMI</name>
<dbReference type="AlphaFoldDB" id="A0A6H5GDF8"/>
<proteinExistence type="predicted"/>
<sequence length="76" mass="8849">MRSDRRRNFEAVRSDDVFTLLAITDGSASRVGRAARCATDIMVTLPRRLNQPVKKEMEKRQHRLMYFQVRGYASSM</sequence>